<dbReference type="Pfam" id="PF00270">
    <property type="entry name" value="DEAD"/>
    <property type="match status" value="1"/>
</dbReference>
<dbReference type="AlphaFoldDB" id="A0A074LMM6"/>
<keyword evidence="8" id="KW-0413">Isomerase</keyword>
<evidence type="ECO:0000256" key="6">
    <source>
        <dbReference type="ARBA" id="ARBA00022840"/>
    </source>
</evidence>
<dbReference type="STRING" id="1048983.EL17_05475"/>
<comment type="similarity">
    <text evidence="1">Belongs to the helicase family. RecQ subfamily.</text>
</comment>
<dbReference type="SMART" id="SM00490">
    <property type="entry name" value="HELICc"/>
    <property type="match status" value="1"/>
</dbReference>
<organism evidence="15 16">
    <name type="scientific">Anditalea andensis</name>
    <dbReference type="NCBI Taxonomy" id="1048983"/>
    <lineage>
        <taxon>Bacteria</taxon>
        <taxon>Pseudomonadati</taxon>
        <taxon>Bacteroidota</taxon>
        <taxon>Cytophagia</taxon>
        <taxon>Cytophagales</taxon>
        <taxon>Cytophagaceae</taxon>
        <taxon>Anditalea</taxon>
    </lineage>
</organism>
<dbReference type="CDD" id="cd17920">
    <property type="entry name" value="DEXHc_RecQ"/>
    <property type="match status" value="1"/>
</dbReference>
<evidence type="ECO:0000256" key="10">
    <source>
        <dbReference type="ARBA" id="ARBA00034808"/>
    </source>
</evidence>
<evidence type="ECO:0000256" key="3">
    <source>
        <dbReference type="ARBA" id="ARBA00022741"/>
    </source>
</evidence>
<dbReference type="RefSeq" id="WP_035071691.1">
    <property type="nucleotide sequence ID" value="NZ_JMIH01000014.1"/>
</dbReference>
<keyword evidence="6" id="KW-0067">ATP-binding</keyword>
<gene>
    <name evidence="15" type="ORF">EL17_05475</name>
</gene>
<dbReference type="PROSITE" id="PS51192">
    <property type="entry name" value="HELICASE_ATP_BIND_1"/>
    <property type="match status" value="1"/>
</dbReference>
<dbReference type="InterPro" id="IPR036388">
    <property type="entry name" value="WH-like_DNA-bd_sf"/>
</dbReference>
<dbReference type="SUPFAM" id="SSF52540">
    <property type="entry name" value="P-loop containing nucleoside triphosphate hydrolases"/>
    <property type="match status" value="1"/>
</dbReference>
<evidence type="ECO:0000256" key="8">
    <source>
        <dbReference type="ARBA" id="ARBA00023235"/>
    </source>
</evidence>
<comment type="catalytic activity">
    <reaction evidence="9">
        <text>Couples ATP hydrolysis with the unwinding of duplex DNA by translocating in the 3'-5' direction.</text>
        <dbReference type="EC" id="5.6.2.4"/>
    </reaction>
</comment>
<feature type="domain" description="Helicase ATP-binding" evidence="13">
    <location>
        <begin position="26"/>
        <end position="194"/>
    </location>
</feature>
<dbReference type="GO" id="GO:0016787">
    <property type="term" value="F:hydrolase activity"/>
    <property type="evidence" value="ECO:0007669"/>
    <property type="project" value="UniProtKB-KW"/>
</dbReference>
<dbReference type="GO" id="GO:0006281">
    <property type="term" value="P:DNA repair"/>
    <property type="evidence" value="ECO:0007669"/>
    <property type="project" value="TreeGrafter"/>
</dbReference>
<evidence type="ECO:0000256" key="1">
    <source>
        <dbReference type="ARBA" id="ARBA00005446"/>
    </source>
</evidence>
<keyword evidence="16" id="KW-1185">Reference proteome</keyword>
<evidence type="ECO:0000259" key="14">
    <source>
        <dbReference type="PROSITE" id="PS51194"/>
    </source>
</evidence>
<dbReference type="InterPro" id="IPR027417">
    <property type="entry name" value="P-loop_NTPase"/>
</dbReference>
<dbReference type="Pfam" id="PF16124">
    <property type="entry name" value="RecQ_Zn_bind"/>
    <property type="match status" value="1"/>
</dbReference>
<dbReference type="PANTHER" id="PTHR13710:SF105">
    <property type="entry name" value="ATP-DEPENDENT DNA HELICASE Q1"/>
    <property type="match status" value="1"/>
</dbReference>
<dbReference type="EC" id="5.6.2.4" evidence="10"/>
<evidence type="ECO:0000259" key="13">
    <source>
        <dbReference type="PROSITE" id="PS51192"/>
    </source>
</evidence>
<dbReference type="GO" id="GO:0003677">
    <property type="term" value="F:DNA binding"/>
    <property type="evidence" value="ECO:0007669"/>
    <property type="project" value="UniProtKB-KW"/>
</dbReference>
<dbReference type="EMBL" id="JMIH01000014">
    <property type="protein sequence ID" value="KEO75122.1"/>
    <property type="molecule type" value="Genomic_DNA"/>
</dbReference>
<keyword evidence="4" id="KW-0378">Hydrolase</keyword>
<dbReference type="InterPro" id="IPR011545">
    <property type="entry name" value="DEAD/DEAH_box_helicase_dom"/>
</dbReference>
<dbReference type="GO" id="GO:0043590">
    <property type="term" value="C:bacterial nucleoid"/>
    <property type="evidence" value="ECO:0007669"/>
    <property type="project" value="TreeGrafter"/>
</dbReference>
<name>A0A074LMM6_9BACT</name>
<evidence type="ECO:0000256" key="9">
    <source>
        <dbReference type="ARBA" id="ARBA00034617"/>
    </source>
</evidence>
<keyword evidence="7" id="KW-0238">DNA-binding</keyword>
<sequence>MKSLALQVLKTVYGFDDFRPQQLDIVLSVAEGKDTLVLLPTGGGKSICFQVPALMMEGICLVVTPLIALMKDQVDALRKKRVLAAAVYSGMRKREIDTVLDNCIYGNYKFLYVSPERLKTDLFLTRFAKMKVSMIAVDEAHCISQWGYDFRPPYLEIAKLREIHPQVPIVALTASATKEVREDIVDKLGMNGPALFTQSFARVNLSYAVREVENKIEKAMEILHKIPGSSIVYVRNRKGTKEISQTLNSLGISATFYHAGLDNETRDVRQSDWKTGKVRVMVATNAFGMGIDKPDVRTVIHLDLPENLEYYYQEAGRAGRDEKKAFAVLLVNKKDIEILEDRSEKSYPPIDFLKKVYQCLANNFRIAVGSSMMSSYDFDINHFTSNYQLDLLLTYNALKVLQEEALLELSESFYVPSTIRLLVDQSKLYEFQISSRKLDPFIKILLRTFGGELFVEYLKIQEKKLANTMQLSEQEIIDYLEQLDKMGILAYNKRKDQPQVTFLTPRMDAGKLPLNLKRIEERRQVTVSKAKAIIAYIQNGHLCRTIQILYYFGEESDNPCGVCDVCINNRKNDALPDKAVTLKSALENILLTYGPISIEALTTHMGKKNDHLTVGFLRSLEDEGFIRTMDDGKIKLNKA</sequence>
<dbReference type="GO" id="GO:0046872">
    <property type="term" value="F:metal ion binding"/>
    <property type="evidence" value="ECO:0007669"/>
    <property type="project" value="UniProtKB-KW"/>
</dbReference>
<evidence type="ECO:0000256" key="12">
    <source>
        <dbReference type="ARBA" id="ARBA00044550"/>
    </source>
</evidence>
<dbReference type="PROSITE" id="PS51194">
    <property type="entry name" value="HELICASE_CTER"/>
    <property type="match status" value="1"/>
</dbReference>
<keyword evidence="2" id="KW-0479">Metal-binding</keyword>
<dbReference type="InterPro" id="IPR032284">
    <property type="entry name" value="RecQ_Zn-bd"/>
</dbReference>
<dbReference type="NCBIfam" id="TIGR00614">
    <property type="entry name" value="recQ_fam"/>
    <property type="match status" value="1"/>
</dbReference>
<dbReference type="InterPro" id="IPR001650">
    <property type="entry name" value="Helicase_C-like"/>
</dbReference>
<proteinExistence type="inferred from homology"/>
<dbReference type="FunFam" id="3.40.50.300:FF:001389">
    <property type="entry name" value="ATP-dependent DNA helicase RecQ"/>
    <property type="match status" value="1"/>
</dbReference>
<evidence type="ECO:0000256" key="2">
    <source>
        <dbReference type="ARBA" id="ARBA00022723"/>
    </source>
</evidence>
<dbReference type="GO" id="GO:0030894">
    <property type="term" value="C:replisome"/>
    <property type="evidence" value="ECO:0007669"/>
    <property type="project" value="TreeGrafter"/>
</dbReference>
<evidence type="ECO:0000256" key="7">
    <source>
        <dbReference type="ARBA" id="ARBA00023125"/>
    </source>
</evidence>
<feature type="domain" description="Helicase C-terminal" evidence="14">
    <location>
        <begin position="215"/>
        <end position="361"/>
    </location>
</feature>
<evidence type="ECO:0000256" key="5">
    <source>
        <dbReference type="ARBA" id="ARBA00022806"/>
    </source>
</evidence>
<dbReference type="GO" id="GO:0005524">
    <property type="term" value="F:ATP binding"/>
    <property type="evidence" value="ECO:0007669"/>
    <property type="project" value="UniProtKB-KW"/>
</dbReference>
<accession>A0A074LMM6</accession>
<dbReference type="PANTHER" id="PTHR13710">
    <property type="entry name" value="DNA HELICASE RECQ FAMILY MEMBER"/>
    <property type="match status" value="1"/>
</dbReference>
<dbReference type="GO" id="GO:0009378">
    <property type="term" value="F:four-way junction helicase activity"/>
    <property type="evidence" value="ECO:0007669"/>
    <property type="project" value="TreeGrafter"/>
</dbReference>
<dbReference type="InterPro" id="IPR004589">
    <property type="entry name" value="DNA_helicase_ATP-dep_RecQ"/>
</dbReference>
<dbReference type="GO" id="GO:0043138">
    <property type="term" value="F:3'-5' DNA helicase activity"/>
    <property type="evidence" value="ECO:0007669"/>
    <property type="project" value="UniProtKB-EC"/>
</dbReference>
<evidence type="ECO:0000256" key="11">
    <source>
        <dbReference type="ARBA" id="ARBA00044535"/>
    </source>
</evidence>
<keyword evidence="3" id="KW-0547">Nucleotide-binding</keyword>
<dbReference type="Proteomes" id="UP000027821">
    <property type="component" value="Unassembled WGS sequence"/>
</dbReference>
<dbReference type="InterPro" id="IPR014001">
    <property type="entry name" value="Helicase_ATP-bd"/>
</dbReference>
<dbReference type="SMART" id="SM00487">
    <property type="entry name" value="DEXDc"/>
    <property type="match status" value="1"/>
</dbReference>
<reference evidence="15 16" key="1">
    <citation type="submission" date="2014-04" db="EMBL/GenBank/DDBJ databases">
        <title>Characterization and application of a salt tolerant electro-active bacterium.</title>
        <authorList>
            <person name="Yang L."/>
            <person name="Wei S."/>
            <person name="Tay Q.X.M."/>
        </authorList>
    </citation>
    <scope>NUCLEOTIDE SEQUENCE [LARGE SCALE GENOMIC DNA]</scope>
    <source>
        <strain evidence="15 16">LY1</strain>
    </source>
</reference>
<dbReference type="Gene3D" id="3.40.50.300">
    <property type="entry name" value="P-loop containing nucleotide triphosphate hydrolases"/>
    <property type="match status" value="2"/>
</dbReference>
<protein>
    <recommendedName>
        <fullName evidence="11">ATP-dependent DNA helicase RecQ</fullName>
        <ecNumber evidence="10">5.6.2.4</ecNumber>
    </recommendedName>
    <alternativeName>
        <fullName evidence="12">DNA 3'-5' helicase RecQ</fullName>
    </alternativeName>
</protein>
<comment type="caution">
    <text evidence="15">The sequence shown here is derived from an EMBL/GenBank/DDBJ whole genome shotgun (WGS) entry which is preliminary data.</text>
</comment>
<dbReference type="Gene3D" id="1.10.10.10">
    <property type="entry name" value="Winged helix-like DNA-binding domain superfamily/Winged helix DNA-binding domain"/>
    <property type="match status" value="1"/>
</dbReference>
<dbReference type="GO" id="GO:0005737">
    <property type="term" value="C:cytoplasm"/>
    <property type="evidence" value="ECO:0007669"/>
    <property type="project" value="TreeGrafter"/>
</dbReference>
<evidence type="ECO:0000313" key="16">
    <source>
        <dbReference type="Proteomes" id="UP000027821"/>
    </source>
</evidence>
<dbReference type="Pfam" id="PF00271">
    <property type="entry name" value="Helicase_C"/>
    <property type="match status" value="1"/>
</dbReference>
<evidence type="ECO:0000256" key="4">
    <source>
        <dbReference type="ARBA" id="ARBA00022801"/>
    </source>
</evidence>
<dbReference type="OrthoDB" id="9763310at2"/>
<evidence type="ECO:0000313" key="15">
    <source>
        <dbReference type="EMBL" id="KEO75122.1"/>
    </source>
</evidence>
<keyword evidence="5 15" id="KW-0347">Helicase</keyword>
<dbReference type="eggNOG" id="COG0514">
    <property type="taxonomic scope" value="Bacteria"/>
</dbReference>
<dbReference type="GO" id="GO:0006310">
    <property type="term" value="P:DNA recombination"/>
    <property type="evidence" value="ECO:0007669"/>
    <property type="project" value="InterPro"/>
</dbReference>